<evidence type="ECO:0000313" key="1">
    <source>
        <dbReference type="EMBL" id="JAH92457.1"/>
    </source>
</evidence>
<name>A0A0E9WQ21_ANGAN</name>
<dbReference type="EMBL" id="GBXM01016120">
    <property type="protein sequence ID" value="JAH92457.1"/>
    <property type="molecule type" value="Transcribed_RNA"/>
</dbReference>
<dbReference type="AlphaFoldDB" id="A0A0E9WQ21"/>
<reference evidence="1" key="1">
    <citation type="submission" date="2014-11" db="EMBL/GenBank/DDBJ databases">
        <authorList>
            <person name="Amaro Gonzalez C."/>
        </authorList>
    </citation>
    <scope>NUCLEOTIDE SEQUENCE</scope>
</reference>
<organism evidence="1">
    <name type="scientific">Anguilla anguilla</name>
    <name type="common">European freshwater eel</name>
    <name type="synonym">Muraena anguilla</name>
    <dbReference type="NCBI Taxonomy" id="7936"/>
    <lineage>
        <taxon>Eukaryota</taxon>
        <taxon>Metazoa</taxon>
        <taxon>Chordata</taxon>
        <taxon>Craniata</taxon>
        <taxon>Vertebrata</taxon>
        <taxon>Euteleostomi</taxon>
        <taxon>Actinopterygii</taxon>
        <taxon>Neopterygii</taxon>
        <taxon>Teleostei</taxon>
        <taxon>Anguilliformes</taxon>
        <taxon>Anguillidae</taxon>
        <taxon>Anguilla</taxon>
    </lineage>
</organism>
<protein>
    <submittedName>
        <fullName evidence="1">Uncharacterized protein</fullName>
    </submittedName>
</protein>
<proteinExistence type="predicted"/>
<reference evidence="1" key="2">
    <citation type="journal article" date="2015" name="Fish Shellfish Immunol.">
        <title>Early steps in the European eel (Anguilla anguilla)-Vibrio vulnificus interaction in the gills: Role of the RtxA13 toxin.</title>
        <authorList>
            <person name="Callol A."/>
            <person name="Pajuelo D."/>
            <person name="Ebbesson L."/>
            <person name="Teles M."/>
            <person name="MacKenzie S."/>
            <person name="Amaro C."/>
        </authorList>
    </citation>
    <scope>NUCLEOTIDE SEQUENCE</scope>
</reference>
<sequence length="61" mass="7053">MLYGTAQERTSVILRRVTPAVHVHVYTHLYMHMHTHTHTHTHVRALKITAAEGNKSLFVDH</sequence>
<accession>A0A0E9WQ21</accession>